<reference evidence="5 6" key="1">
    <citation type="submission" date="2024-09" db="EMBL/GenBank/DDBJ databases">
        <authorList>
            <person name="Sun Q."/>
            <person name="Mori K."/>
        </authorList>
    </citation>
    <scope>NUCLEOTIDE SEQUENCE [LARGE SCALE GENOMIC DNA]</scope>
    <source>
        <strain evidence="5 6">CCM 8543</strain>
    </source>
</reference>
<dbReference type="InterPro" id="IPR020583">
    <property type="entry name" value="Inositol_monoP_metal-BS"/>
</dbReference>
<sequence length="265" mass="28068">MTGTSNNGLAERLAFARTLAEKAGREIEAFHEEARAAVTRKGLQDFVTAADRHGEALIRDALKAAFPEDGFVGEETGGEPEGEGFWVVDPIDGTTNYIRGLRHWGVSIAFVRGGRVEIGCIYDATTGGVCTAVRGGGAFCGERRLAVSTRSDPGEALAILGCSRRTSFEDYQAVARRLNDLGMDYRRLGSAAIGLVRVASGVADLYFEAHLNSWDIMAGCLIASEAGATVAMPPLETMLARGGPLAAYAPSLGDSLSFLHPLTRA</sequence>
<name>A0ABV6D5F1_9HYPH</name>
<protein>
    <submittedName>
        <fullName evidence="5">Inositol monophosphatase family protein</fullName>
    </submittedName>
</protein>
<evidence type="ECO:0000256" key="2">
    <source>
        <dbReference type="ARBA" id="ARBA00022723"/>
    </source>
</evidence>
<dbReference type="EMBL" id="JBHLXD010000007">
    <property type="protein sequence ID" value="MFC0207882.1"/>
    <property type="molecule type" value="Genomic_DNA"/>
</dbReference>
<dbReference type="SUPFAM" id="SSF56655">
    <property type="entry name" value="Carbohydrate phosphatase"/>
    <property type="match status" value="1"/>
</dbReference>
<dbReference type="Gene3D" id="3.30.540.10">
    <property type="entry name" value="Fructose-1,6-Bisphosphatase, subunit A, domain 1"/>
    <property type="match status" value="1"/>
</dbReference>
<keyword evidence="6" id="KW-1185">Reference proteome</keyword>
<dbReference type="Gene3D" id="3.40.190.80">
    <property type="match status" value="1"/>
</dbReference>
<comment type="similarity">
    <text evidence="1">Belongs to the inositol monophosphatase superfamily.</text>
</comment>
<proteinExistence type="inferred from homology"/>
<dbReference type="PRINTS" id="PR00377">
    <property type="entry name" value="IMPHPHTASES"/>
</dbReference>
<dbReference type="Proteomes" id="UP001589755">
    <property type="component" value="Unassembled WGS sequence"/>
</dbReference>
<accession>A0ABV6D5F1</accession>
<keyword evidence="4" id="KW-0460">Magnesium</keyword>
<evidence type="ECO:0000256" key="4">
    <source>
        <dbReference type="ARBA" id="ARBA00022842"/>
    </source>
</evidence>
<keyword evidence="3" id="KW-0378">Hydrolase</keyword>
<dbReference type="PROSITE" id="PS00629">
    <property type="entry name" value="IMP_1"/>
    <property type="match status" value="1"/>
</dbReference>
<evidence type="ECO:0000256" key="1">
    <source>
        <dbReference type="ARBA" id="ARBA00009759"/>
    </source>
</evidence>
<comment type="caution">
    <text evidence="5">The sequence shown here is derived from an EMBL/GenBank/DDBJ whole genome shotgun (WGS) entry which is preliminary data.</text>
</comment>
<evidence type="ECO:0000313" key="5">
    <source>
        <dbReference type="EMBL" id="MFC0207882.1"/>
    </source>
</evidence>
<gene>
    <name evidence="5" type="ORF">ACFFJ2_05650</name>
</gene>
<dbReference type="PANTHER" id="PTHR20854">
    <property type="entry name" value="INOSITOL MONOPHOSPHATASE"/>
    <property type="match status" value="1"/>
</dbReference>
<dbReference type="RefSeq" id="WP_261520550.1">
    <property type="nucleotide sequence ID" value="NZ_JAODNW010000012.1"/>
</dbReference>
<keyword evidence="2" id="KW-0479">Metal-binding</keyword>
<evidence type="ECO:0000256" key="3">
    <source>
        <dbReference type="ARBA" id="ARBA00022801"/>
    </source>
</evidence>
<evidence type="ECO:0000313" key="6">
    <source>
        <dbReference type="Proteomes" id="UP001589755"/>
    </source>
</evidence>
<dbReference type="PANTHER" id="PTHR20854:SF4">
    <property type="entry name" value="INOSITOL-1-MONOPHOSPHATASE-RELATED"/>
    <property type="match status" value="1"/>
</dbReference>
<dbReference type="InterPro" id="IPR000760">
    <property type="entry name" value="Inositol_monophosphatase-like"/>
</dbReference>
<dbReference type="Pfam" id="PF00459">
    <property type="entry name" value="Inositol_P"/>
    <property type="match status" value="1"/>
</dbReference>
<organism evidence="5 6">
    <name type="scientific">Chelativorans intermedius</name>
    <dbReference type="NCBI Taxonomy" id="515947"/>
    <lineage>
        <taxon>Bacteria</taxon>
        <taxon>Pseudomonadati</taxon>
        <taxon>Pseudomonadota</taxon>
        <taxon>Alphaproteobacteria</taxon>
        <taxon>Hyphomicrobiales</taxon>
        <taxon>Phyllobacteriaceae</taxon>
        <taxon>Chelativorans</taxon>
    </lineage>
</organism>